<dbReference type="CDD" id="cd00121">
    <property type="entry name" value="MATH"/>
    <property type="match status" value="1"/>
</dbReference>
<feature type="domain" description="MATH" evidence="1">
    <location>
        <begin position="53"/>
        <end position="171"/>
    </location>
</feature>
<dbReference type="InterPro" id="IPR002083">
    <property type="entry name" value="MATH/TRAF_dom"/>
</dbReference>
<comment type="caution">
    <text evidence="2">The sequence shown here is derived from an EMBL/GenBank/DDBJ whole genome shotgun (WGS) entry which is preliminary data.</text>
</comment>
<dbReference type="Gene3D" id="2.60.210.10">
    <property type="entry name" value="Apoptosis, Tumor Necrosis Factor Receptor Associated Protein 2, Chain A"/>
    <property type="match status" value="1"/>
</dbReference>
<dbReference type="PANTHER" id="PTHR46162">
    <property type="entry name" value="TRAF-LIKE FAMILY PROTEIN"/>
    <property type="match status" value="1"/>
</dbReference>
<accession>A0A7J7MP06</accession>
<evidence type="ECO:0000313" key="2">
    <source>
        <dbReference type="EMBL" id="KAF6156520.1"/>
    </source>
</evidence>
<protein>
    <recommendedName>
        <fullName evidence="1">MATH domain-containing protein</fullName>
    </recommendedName>
</protein>
<gene>
    <name evidence="2" type="ORF">GIB67_011321</name>
</gene>
<dbReference type="PROSITE" id="PS50144">
    <property type="entry name" value="MATH"/>
    <property type="match status" value="1"/>
</dbReference>
<dbReference type="EMBL" id="JACGCM010001329">
    <property type="protein sequence ID" value="KAF6156520.1"/>
    <property type="molecule type" value="Genomic_DNA"/>
</dbReference>
<proteinExistence type="predicted"/>
<organism evidence="2 3">
    <name type="scientific">Kingdonia uniflora</name>
    <dbReference type="NCBI Taxonomy" id="39325"/>
    <lineage>
        <taxon>Eukaryota</taxon>
        <taxon>Viridiplantae</taxon>
        <taxon>Streptophyta</taxon>
        <taxon>Embryophyta</taxon>
        <taxon>Tracheophyta</taxon>
        <taxon>Spermatophyta</taxon>
        <taxon>Magnoliopsida</taxon>
        <taxon>Ranunculales</taxon>
        <taxon>Circaeasteraceae</taxon>
        <taxon>Kingdonia</taxon>
    </lineage>
</organism>
<name>A0A7J7MP06_9MAGN</name>
<evidence type="ECO:0000259" key="1">
    <source>
        <dbReference type="PROSITE" id="PS50144"/>
    </source>
</evidence>
<dbReference type="SUPFAM" id="SSF49599">
    <property type="entry name" value="TRAF domain-like"/>
    <property type="match status" value="1"/>
</dbReference>
<dbReference type="AlphaFoldDB" id="A0A7J7MP06"/>
<dbReference type="PANTHER" id="PTHR46162:SF2">
    <property type="entry name" value="ANKYRIN REPEAT-CONTAINING PROTEIN-RELATED"/>
    <property type="match status" value="1"/>
</dbReference>
<evidence type="ECO:0000313" key="3">
    <source>
        <dbReference type="Proteomes" id="UP000541444"/>
    </source>
</evidence>
<sequence length="186" mass="20898">MHNLMEWECITLKDVDNNINENDKNLKSKIPAADIKVDDAPTSENPPAIEPISGKYVWKIEGWSNITVPYIYCNKFSVGSVNWVLKILLKGNTPIGISAFPSYQSCPRPVYAQCNFVLMDQVNGNHKSVEGYPASYLGQVQIFSTNNLFSDFHDPTKGFLVNDSCVIEATVTVLNYFAYLLKEPRP</sequence>
<dbReference type="Proteomes" id="UP000541444">
    <property type="component" value="Unassembled WGS sequence"/>
</dbReference>
<dbReference type="Pfam" id="PF22486">
    <property type="entry name" value="MATH_2"/>
    <property type="match status" value="1"/>
</dbReference>
<dbReference type="OrthoDB" id="289038at2759"/>
<dbReference type="InterPro" id="IPR008974">
    <property type="entry name" value="TRAF-like"/>
</dbReference>
<keyword evidence="3" id="KW-1185">Reference proteome</keyword>
<reference evidence="2 3" key="1">
    <citation type="journal article" date="2020" name="IScience">
        <title>Genome Sequencing of the Endangered Kingdonia uniflora (Circaeasteraceae, Ranunculales) Reveals Potential Mechanisms of Evolutionary Specialization.</title>
        <authorList>
            <person name="Sun Y."/>
            <person name="Deng T."/>
            <person name="Zhang A."/>
            <person name="Moore M.J."/>
            <person name="Landis J.B."/>
            <person name="Lin N."/>
            <person name="Zhang H."/>
            <person name="Zhang X."/>
            <person name="Huang J."/>
            <person name="Zhang X."/>
            <person name="Sun H."/>
            <person name="Wang H."/>
        </authorList>
    </citation>
    <scope>NUCLEOTIDE SEQUENCE [LARGE SCALE GENOMIC DNA]</scope>
    <source>
        <strain evidence="2">TB1705</strain>
        <tissue evidence="2">Leaf</tissue>
    </source>
</reference>